<dbReference type="NCBIfam" id="NF004636">
    <property type="entry name" value="PRK05985.1"/>
    <property type="match status" value="1"/>
</dbReference>
<dbReference type="InterPro" id="IPR013108">
    <property type="entry name" value="Amidohydro_3"/>
</dbReference>
<dbReference type="Proteomes" id="UP001230289">
    <property type="component" value="Unassembled WGS sequence"/>
</dbReference>
<dbReference type="SUPFAM" id="SSF51556">
    <property type="entry name" value="Metallo-dependent hydrolases"/>
    <property type="match status" value="1"/>
</dbReference>
<dbReference type="EMBL" id="JAVFCB010000016">
    <property type="protein sequence ID" value="MDQ4215849.1"/>
    <property type="molecule type" value="Genomic_DNA"/>
</dbReference>
<evidence type="ECO:0000313" key="3">
    <source>
        <dbReference type="Proteomes" id="UP001230289"/>
    </source>
</evidence>
<sequence length="399" mass="41902">MTLVVDDVRLAHAPDRRVSVVCDGGRIVAIEAAGTVPDGGADTEHLDGRGALALPGLVDAHAHVDKTLYSGPWVPTPSLGTVSERIARERRERERFGLPREEYISALVERMVANGTTRIRTHTDVDPGVGLRGIETVARVAERYRDVVTIEQVAFPQGGLISNPGTLELLEQAVALGVPTIGGIDPAVVDRAPTVQLDALFDLAARTGCGIDIHLHEDGSLGAWEFEEIATRTIAYGMAGRVVISHAFGIAHPPTQERLIARLAEAGVALATAAVYDVPVPPLLALDAAGVPLACGSDGIRDLWGPFGDGDMLRRAMLVAYRNSVRTDEGLELALRAATTGGAGVLGVQDHGLDVGCVADLVLVDARNAAEAVASVPPRRVVVSRGRVVAMDGTLTAKV</sequence>
<dbReference type="InterPro" id="IPR052349">
    <property type="entry name" value="Metallo-hydrolase_Enzymes"/>
</dbReference>
<reference evidence="2 3" key="1">
    <citation type="submission" date="2023-08" db="EMBL/GenBank/DDBJ databases">
        <title>Microbacterium sp. nov., isolated from a waste landfill.</title>
        <authorList>
            <person name="Wen W."/>
        </authorList>
    </citation>
    <scope>NUCLEOTIDE SEQUENCE [LARGE SCALE GENOMIC DNA]</scope>
    <source>
        <strain evidence="2 3">ASV81</strain>
    </source>
</reference>
<dbReference type="SUPFAM" id="SSF51338">
    <property type="entry name" value="Composite domain of metallo-dependent hydrolases"/>
    <property type="match status" value="1"/>
</dbReference>
<organism evidence="2 3">
    <name type="scientific">Microbacterium capsulatum</name>
    <dbReference type="NCBI Taxonomy" id="3041921"/>
    <lineage>
        <taxon>Bacteria</taxon>
        <taxon>Bacillati</taxon>
        <taxon>Actinomycetota</taxon>
        <taxon>Actinomycetes</taxon>
        <taxon>Micrococcales</taxon>
        <taxon>Microbacteriaceae</taxon>
        <taxon>Microbacterium</taxon>
    </lineage>
</organism>
<proteinExistence type="predicted"/>
<dbReference type="Gene3D" id="3.20.20.140">
    <property type="entry name" value="Metal-dependent hydrolases"/>
    <property type="match status" value="1"/>
</dbReference>
<dbReference type="PANTHER" id="PTHR32027:SF9">
    <property type="entry name" value="BLL3847 PROTEIN"/>
    <property type="match status" value="1"/>
</dbReference>
<dbReference type="CDD" id="cd01293">
    <property type="entry name" value="Bact_CD"/>
    <property type="match status" value="1"/>
</dbReference>
<name>A0ABU0XL48_9MICO</name>
<dbReference type="InterPro" id="IPR032466">
    <property type="entry name" value="Metal_Hydrolase"/>
</dbReference>
<evidence type="ECO:0000259" key="1">
    <source>
        <dbReference type="Pfam" id="PF07969"/>
    </source>
</evidence>
<gene>
    <name evidence="2" type="ORF">RBR11_18185</name>
</gene>
<evidence type="ECO:0000313" key="2">
    <source>
        <dbReference type="EMBL" id="MDQ4215849.1"/>
    </source>
</evidence>
<feature type="domain" description="Amidohydrolase 3" evidence="1">
    <location>
        <begin position="102"/>
        <end position="390"/>
    </location>
</feature>
<accession>A0ABU0XL48</accession>
<dbReference type="InterPro" id="IPR011059">
    <property type="entry name" value="Metal-dep_hydrolase_composite"/>
</dbReference>
<comment type="caution">
    <text evidence="2">The sequence shown here is derived from an EMBL/GenBank/DDBJ whole genome shotgun (WGS) entry which is preliminary data.</text>
</comment>
<dbReference type="RefSeq" id="WP_308490800.1">
    <property type="nucleotide sequence ID" value="NZ_JAVFCB010000016.1"/>
</dbReference>
<keyword evidence="3" id="KW-1185">Reference proteome</keyword>
<protein>
    <submittedName>
        <fullName evidence="2">Amidohydrolase</fullName>
    </submittedName>
</protein>
<dbReference type="Pfam" id="PF07969">
    <property type="entry name" value="Amidohydro_3"/>
    <property type="match status" value="1"/>
</dbReference>
<dbReference type="PANTHER" id="PTHR32027">
    <property type="entry name" value="CYTOSINE DEAMINASE"/>
    <property type="match status" value="1"/>
</dbReference>
<dbReference type="Gene3D" id="2.30.40.10">
    <property type="entry name" value="Urease, subunit C, domain 1"/>
    <property type="match status" value="1"/>
</dbReference>